<evidence type="ECO:0000313" key="6">
    <source>
        <dbReference type="EMBL" id="MDB6178310.1"/>
    </source>
</evidence>
<evidence type="ECO:0000256" key="2">
    <source>
        <dbReference type="ARBA" id="ARBA00023015"/>
    </source>
</evidence>
<keyword evidence="2" id="KW-0805">Transcription regulation</keyword>
<proteinExistence type="inferred from homology"/>
<comment type="similarity">
    <text evidence="1">Belongs to the LysR transcriptional regulatory family.</text>
</comment>
<evidence type="ECO:0000259" key="5">
    <source>
        <dbReference type="PROSITE" id="PS50931"/>
    </source>
</evidence>
<dbReference type="InterPro" id="IPR036390">
    <property type="entry name" value="WH_DNA-bd_sf"/>
</dbReference>
<organism evidence="6 7">
    <name type="scientific">Paracoccus onchidii</name>
    <dbReference type="NCBI Taxonomy" id="3017813"/>
    <lineage>
        <taxon>Bacteria</taxon>
        <taxon>Pseudomonadati</taxon>
        <taxon>Pseudomonadota</taxon>
        <taxon>Alphaproteobacteria</taxon>
        <taxon>Rhodobacterales</taxon>
        <taxon>Paracoccaceae</taxon>
        <taxon>Paracoccus</taxon>
    </lineage>
</organism>
<dbReference type="Gene3D" id="3.40.190.290">
    <property type="match status" value="1"/>
</dbReference>
<name>A0ABT4ZG53_9RHOB</name>
<comment type="caution">
    <text evidence="6">The sequence shown here is derived from an EMBL/GenBank/DDBJ whole genome shotgun (WGS) entry which is preliminary data.</text>
</comment>
<reference evidence="6" key="1">
    <citation type="submission" date="2022-12" db="EMBL/GenBank/DDBJ databases">
        <title>Paracoccus onchidii sp. nov., isolated from a marine invertebrate from the South China Sea.</title>
        <authorList>
            <person name="Xu S."/>
            <person name="Liu Z."/>
            <person name="Xu Y."/>
        </authorList>
    </citation>
    <scope>NUCLEOTIDE SEQUENCE</scope>
    <source>
        <strain evidence="6">Z330</strain>
    </source>
</reference>
<dbReference type="Pfam" id="PF03466">
    <property type="entry name" value="LysR_substrate"/>
    <property type="match status" value="1"/>
</dbReference>
<dbReference type="InterPro" id="IPR005119">
    <property type="entry name" value="LysR_subst-bd"/>
</dbReference>
<protein>
    <submittedName>
        <fullName evidence="6">LysR substrate-binding domain-containing protein</fullName>
    </submittedName>
</protein>
<dbReference type="SUPFAM" id="SSF46785">
    <property type="entry name" value="Winged helix' DNA-binding domain"/>
    <property type="match status" value="1"/>
</dbReference>
<dbReference type="Proteomes" id="UP001165641">
    <property type="component" value="Unassembled WGS sequence"/>
</dbReference>
<dbReference type="PRINTS" id="PR00039">
    <property type="entry name" value="HTHLYSR"/>
</dbReference>
<dbReference type="Pfam" id="PF00126">
    <property type="entry name" value="HTH_1"/>
    <property type="match status" value="1"/>
</dbReference>
<dbReference type="InterPro" id="IPR036388">
    <property type="entry name" value="WH-like_DNA-bd_sf"/>
</dbReference>
<dbReference type="CDD" id="cd08420">
    <property type="entry name" value="PBP2_CysL_like"/>
    <property type="match status" value="1"/>
</dbReference>
<dbReference type="PANTHER" id="PTHR30126:SF39">
    <property type="entry name" value="HTH-TYPE TRANSCRIPTIONAL REGULATOR CYSL"/>
    <property type="match status" value="1"/>
</dbReference>
<keyword evidence="4" id="KW-0804">Transcription</keyword>
<dbReference type="SUPFAM" id="SSF53850">
    <property type="entry name" value="Periplasmic binding protein-like II"/>
    <property type="match status" value="1"/>
</dbReference>
<evidence type="ECO:0000256" key="1">
    <source>
        <dbReference type="ARBA" id="ARBA00009437"/>
    </source>
</evidence>
<dbReference type="PROSITE" id="PS50931">
    <property type="entry name" value="HTH_LYSR"/>
    <property type="match status" value="1"/>
</dbReference>
<dbReference type="InterPro" id="IPR000847">
    <property type="entry name" value="LysR_HTH_N"/>
</dbReference>
<keyword evidence="3" id="KW-0238">DNA-binding</keyword>
<evidence type="ECO:0000256" key="4">
    <source>
        <dbReference type="ARBA" id="ARBA00023163"/>
    </source>
</evidence>
<dbReference type="EMBL" id="JAQBIE010000015">
    <property type="protein sequence ID" value="MDB6178310.1"/>
    <property type="molecule type" value="Genomic_DNA"/>
</dbReference>
<sequence length="300" mass="32731">MTLEQLRIFIAVAERQHMTQAAASLNLTQSATSAAIAALEQRHAVRLFDRVGRRIVLTDAGRQFLNEARAVLGRAEQAERLLADLAQLRRGTLRLGASQTVANYWLPEVMQRFHRDHPGFSLSLETGNTQEIAAMVLGATIDLGFVEGIVDMPALSLTELTGDEMALVVAPDHPWAHTAPHGPDQLRATEWVLREPGSGTRAVWDELLGQHGLDAAMMRIAYELPSNEAVRTAVEAGGGAAILSTLVIQPSRQTGRIACVDLDLPVRKFFALRHKERRLSLAEARFLDCATPETAGQPNG</sequence>
<dbReference type="Gene3D" id="1.10.10.10">
    <property type="entry name" value="Winged helix-like DNA-binding domain superfamily/Winged helix DNA-binding domain"/>
    <property type="match status" value="1"/>
</dbReference>
<evidence type="ECO:0000256" key="3">
    <source>
        <dbReference type="ARBA" id="ARBA00023125"/>
    </source>
</evidence>
<keyword evidence="7" id="KW-1185">Reference proteome</keyword>
<accession>A0ABT4ZG53</accession>
<gene>
    <name evidence="6" type="ORF">PAF17_12465</name>
</gene>
<feature type="domain" description="HTH lysR-type" evidence="5">
    <location>
        <begin position="1"/>
        <end position="58"/>
    </location>
</feature>
<dbReference type="PANTHER" id="PTHR30126">
    <property type="entry name" value="HTH-TYPE TRANSCRIPTIONAL REGULATOR"/>
    <property type="match status" value="1"/>
</dbReference>
<dbReference type="RefSeq" id="WP_271889432.1">
    <property type="nucleotide sequence ID" value="NZ_JAQBIE010000015.1"/>
</dbReference>
<evidence type="ECO:0000313" key="7">
    <source>
        <dbReference type="Proteomes" id="UP001165641"/>
    </source>
</evidence>